<name>A0A2N5XTM0_9HYPH</name>
<keyword evidence="3" id="KW-1003">Cell membrane</keyword>
<dbReference type="AlphaFoldDB" id="A0A2N5XTM0"/>
<evidence type="ECO:0000256" key="5">
    <source>
        <dbReference type="ARBA" id="ARBA00022692"/>
    </source>
</evidence>
<reference evidence="10 11" key="1">
    <citation type="submission" date="2018-01" db="EMBL/GenBank/DDBJ databases">
        <title>The draft genome sequence of Cohaesibacter sp. H1304.</title>
        <authorList>
            <person name="Wang N.-N."/>
            <person name="Du Z.-J."/>
        </authorList>
    </citation>
    <scope>NUCLEOTIDE SEQUENCE [LARGE SCALE GENOMIC DNA]</scope>
    <source>
        <strain evidence="10 11">H1304</strain>
    </source>
</reference>
<feature type="transmembrane region" description="Helical" evidence="9">
    <location>
        <begin position="13"/>
        <end position="32"/>
    </location>
</feature>
<dbReference type="PANTHER" id="PTHR30574:SF1">
    <property type="entry name" value="SULPHUR TRANSPORT DOMAIN-CONTAINING PROTEIN"/>
    <property type="match status" value="1"/>
</dbReference>
<dbReference type="Proteomes" id="UP000234881">
    <property type="component" value="Unassembled WGS sequence"/>
</dbReference>
<comment type="similarity">
    <text evidence="8">Belongs to the TsuA/YedE (TC 9.B.102) family.</text>
</comment>
<dbReference type="OrthoDB" id="5342349at2"/>
<evidence type="ECO:0000256" key="9">
    <source>
        <dbReference type="SAM" id="Phobius"/>
    </source>
</evidence>
<accession>A0A2N5XTM0</accession>
<evidence type="ECO:0000313" key="10">
    <source>
        <dbReference type="EMBL" id="PLW77861.1"/>
    </source>
</evidence>
<dbReference type="InterPro" id="IPR007272">
    <property type="entry name" value="Sulf_transp_TsuA/YedE"/>
</dbReference>
<keyword evidence="2" id="KW-0813">Transport</keyword>
<keyword evidence="7 9" id="KW-0472">Membrane</keyword>
<keyword evidence="5 9" id="KW-0812">Transmembrane</keyword>
<feature type="transmembrane region" description="Helical" evidence="9">
    <location>
        <begin position="321"/>
        <end position="343"/>
    </location>
</feature>
<feature type="transmembrane region" description="Helical" evidence="9">
    <location>
        <begin position="257"/>
        <end position="281"/>
    </location>
</feature>
<evidence type="ECO:0000256" key="7">
    <source>
        <dbReference type="ARBA" id="ARBA00023136"/>
    </source>
</evidence>
<evidence type="ECO:0000313" key="11">
    <source>
        <dbReference type="Proteomes" id="UP000234881"/>
    </source>
</evidence>
<keyword evidence="11" id="KW-1185">Reference proteome</keyword>
<feature type="transmembrane region" description="Helical" evidence="9">
    <location>
        <begin position="164"/>
        <end position="190"/>
    </location>
</feature>
<feature type="transmembrane region" description="Helical" evidence="9">
    <location>
        <begin position="293"/>
        <end position="315"/>
    </location>
</feature>
<evidence type="ECO:0000256" key="8">
    <source>
        <dbReference type="ARBA" id="ARBA00035655"/>
    </source>
</evidence>
<comment type="subcellular location">
    <subcellularLocation>
        <location evidence="1">Cell inner membrane</location>
        <topology evidence="1">Multi-pass membrane protein</topology>
    </subcellularLocation>
</comment>
<keyword evidence="4" id="KW-0997">Cell inner membrane</keyword>
<sequence>MIEAMIEAVGDDGVMMVAGLLVGLLFGAAAQHSRFCLRASIVETAHSQLGAKLAIWLLAFTSAVMFVQIAILADILDVSGARQLSAVGSMSGAIVGGLMFGVGMILARGCASRLLILSATGNLRALVTGLVLTLVAQASLRGALSPLRESIGGLWLIDGGETRNLLTVLGLDTIAVVGLAGVVMMGALWLAVVRKVRWSHALGAVLVGFAVSLGWGLTYQIAQVSFEPIAIQSVTFTGPSTDTLMAFVNQSAVVYDFGIGLVPGVFVGAAMMALLTGEFEIQRFGPEVKMERYLLGAVLMGFGAMLAGGCAVGAGMTGGSIFAITAWVAVFSMWMGGLAMVYWSERCVPLVITFRR</sequence>
<evidence type="ECO:0000256" key="2">
    <source>
        <dbReference type="ARBA" id="ARBA00022448"/>
    </source>
</evidence>
<feature type="transmembrane region" description="Helical" evidence="9">
    <location>
        <begin position="53"/>
        <end position="73"/>
    </location>
</feature>
<feature type="transmembrane region" description="Helical" evidence="9">
    <location>
        <begin position="202"/>
        <end position="222"/>
    </location>
</feature>
<dbReference type="EMBL" id="PKUQ01000014">
    <property type="protein sequence ID" value="PLW77861.1"/>
    <property type="molecule type" value="Genomic_DNA"/>
</dbReference>
<feature type="transmembrane region" description="Helical" evidence="9">
    <location>
        <begin position="93"/>
        <end position="111"/>
    </location>
</feature>
<organism evidence="10 11">
    <name type="scientific">Cohaesibacter celericrescens</name>
    <dbReference type="NCBI Taxonomy" id="2067669"/>
    <lineage>
        <taxon>Bacteria</taxon>
        <taxon>Pseudomonadati</taxon>
        <taxon>Pseudomonadota</taxon>
        <taxon>Alphaproteobacteria</taxon>
        <taxon>Hyphomicrobiales</taxon>
        <taxon>Cohaesibacteraceae</taxon>
    </lineage>
</organism>
<dbReference type="Pfam" id="PF04143">
    <property type="entry name" value="Sulf_transp"/>
    <property type="match status" value="1"/>
</dbReference>
<evidence type="ECO:0000256" key="6">
    <source>
        <dbReference type="ARBA" id="ARBA00022989"/>
    </source>
</evidence>
<comment type="caution">
    <text evidence="10">The sequence shown here is derived from an EMBL/GenBank/DDBJ whole genome shotgun (WGS) entry which is preliminary data.</text>
</comment>
<evidence type="ECO:0000256" key="3">
    <source>
        <dbReference type="ARBA" id="ARBA00022475"/>
    </source>
</evidence>
<evidence type="ECO:0000256" key="4">
    <source>
        <dbReference type="ARBA" id="ARBA00022519"/>
    </source>
</evidence>
<feature type="transmembrane region" description="Helical" evidence="9">
    <location>
        <begin position="123"/>
        <end position="144"/>
    </location>
</feature>
<evidence type="ECO:0000256" key="1">
    <source>
        <dbReference type="ARBA" id="ARBA00004429"/>
    </source>
</evidence>
<dbReference type="GO" id="GO:0005886">
    <property type="term" value="C:plasma membrane"/>
    <property type="evidence" value="ECO:0007669"/>
    <property type="project" value="UniProtKB-SubCell"/>
</dbReference>
<protein>
    <submittedName>
        <fullName evidence="10">Lipocalin</fullName>
    </submittedName>
</protein>
<keyword evidence="6 9" id="KW-1133">Transmembrane helix</keyword>
<gene>
    <name evidence="10" type="ORF">C0081_07585</name>
</gene>
<dbReference type="PANTHER" id="PTHR30574">
    <property type="entry name" value="INNER MEMBRANE PROTEIN YEDE"/>
    <property type="match status" value="1"/>
</dbReference>
<proteinExistence type="inferred from homology"/>